<dbReference type="Proteomes" id="UP000034150">
    <property type="component" value="Unassembled WGS sequence"/>
</dbReference>
<dbReference type="InterPro" id="IPR002347">
    <property type="entry name" value="SDR_fam"/>
</dbReference>
<dbReference type="SUPFAM" id="SSF51735">
    <property type="entry name" value="NAD(P)-binding Rossmann-fold domains"/>
    <property type="match status" value="1"/>
</dbReference>
<organism evidence="3 4">
    <name type="scientific">Mycolicibacterium obuense</name>
    <dbReference type="NCBI Taxonomy" id="1807"/>
    <lineage>
        <taxon>Bacteria</taxon>
        <taxon>Bacillati</taxon>
        <taxon>Actinomycetota</taxon>
        <taxon>Actinomycetes</taxon>
        <taxon>Mycobacteriales</taxon>
        <taxon>Mycobacteriaceae</taxon>
        <taxon>Mycolicibacterium</taxon>
    </lineage>
</organism>
<accession>A0A0M2K281</accession>
<keyword evidence="4" id="KW-1185">Reference proteome</keyword>
<dbReference type="PANTHER" id="PTHR43899">
    <property type="entry name" value="RH59310P"/>
    <property type="match status" value="1"/>
</dbReference>
<dbReference type="InterPro" id="IPR036291">
    <property type="entry name" value="NAD(P)-bd_dom_sf"/>
</dbReference>
<evidence type="ECO:0000256" key="2">
    <source>
        <dbReference type="ARBA" id="ARBA00023002"/>
    </source>
</evidence>
<evidence type="ECO:0000313" key="3">
    <source>
        <dbReference type="EMBL" id="KKF01325.1"/>
    </source>
</evidence>
<proteinExistence type="inferred from homology"/>
<name>A0A0M2K281_9MYCO</name>
<evidence type="ECO:0000313" key="4">
    <source>
        <dbReference type="Proteomes" id="UP000034150"/>
    </source>
</evidence>
<sequence>MIDRSKYGPWAVIAGGSEGVGAEFARQLAEAGMNLVLIARKPGPLADTAQRCRDLGADVRTIAVDLLDTDAVGEIASQTADLEVGLFVYNAGASTCNELFLDTDLSEFQKVNDLNVTRMMELVQHYGRSMSYRQRGGILIVGSLAGYMGAWRHTVYAGAKAFSRVFAESLWLELRDRNVDVLELVLGVTRTSAMERVGLNFDAPGISVDEPADVAAEGLQHLGDGPIWVAGGNAETARANSAFDRARVVLGAHEAIRALIDGAH</sequence>
<dbReference type="GO" id="GO:0016491">
    <property type="term" value="F:oxidoreductase activity"/>
    <property type="evidence" value="ECO:0007669"/>
    <property type="project" value="UniProtKB-KW"/>
</dbReference>
<dbReference type="PANTHER" id="PTHR43899:SF13">
    <property type="entry name" value="RH59310P"/>
    <property type="match status" value="1"/>
</dbReference>
<protein>
    <submittedName>
        <fullName evidence="3">Short-chain dehydrogenase</fullName>
    </submittedName>
</protein>
<dbReference type="EMBL" id="LAUZ02000012">
    <property type="protein sequence ID" value="KKF01325.1"/>
    <property type="molecule type" value="Genomic_DNA"/>
</dbReference>
<comment type="similarity">
    <text evidence="1">Belongs to the short-chain dehydrogenases/reductases (SDR) family.</text>
</comment>
<evidence type="ECO:0000256" key="1">
    <source>
        <dbReference type="ARBA" id="ARBA00006484"/>
    </source>
</evidence>
<dbReference type="OrthoDB" id="9797538at2"/>
<dbReference type="Gene3D" id="3.40.50.720">
    <property type="entry name" value="NAD(P)-binding Rossmann-like Domain"/>
    <property type="match status" value="1"/>
</dbReference>
<reference evidence="3 4" key="1">
    <citation type="journal article" date="2015" name="Genome Announc.">
        <title>Draft Genome Sequence of Mycobacterium obuense Strain UC1, Isolated from Patient Sputum.</title>
        <authorList>
            <person name="Greninger A.L."/>
            <person name="Cunningham G."/>
            <person name="Hsu E.D."/>
            <person name="Yu J.M."/>
            <person name="Chiu C.Y."/>
            <person name="Miller S."/>
        </authorList>
    </citation>
    <scope>NUCLEOTIDE SEQUENCE [LARGE SCALE GENOMIC DNA]</scope>
    <source>
        <strain evidence="3 4">UC1</strain>
    </source>
</reference>
<dbReference type="RefSeq" id="WP_046363705.1">
    <property type="nucleotide sequence ID" value="NZ_LAUZ02000012.1"/>
</dbReference>
<keyword evidence="2" id="KW-0560">Oxidoreductase</keyword>
<gene>
    <name evidence="3" type="ORF">WN67_14365</name>
</gene>
<dbReference type="InterPro" id="IPR051019">
    <property type="entry name" value="VLCFA-Steroid_DH"/>
</dbReference>
<dbReference type="AlphaFoldDB" id="A0A0M2K281"/>
<dbReference type="PRINTS" id="PR00081">
    <property type="entry name" value="GDHRDH"/>
</dbReference>
<dbReference type="PATRIC" id="fig|1807.13.peg.1559"/>
<dbReference type="Pfam" id="PF00106">
    <property type="entry name" value="adh_short"/>
    <property type="match status" value="1"/>
</dbReference>
<comment type="caution">
    <text evidence="3">The sequence shown here is derived from an EMBL/GenBank/DDBJ whole genome shotgun (WGS) entry which is preliminary data.</text>
</comment>